<evidence type="ECO:0000259" key="4">
    <source>
        <dbReference type="PROSITE" id="PS50102"/>
    </source>
</evidence>
<evidence type="ECO:0000313" key="5">
    <source>
        <dbReference type="EMBL" id="PHJ19711.1"/>
    </source>
</evidence>
<evidence type="ECO:0000256" key="1">
    <source>
        <dbReference type="ARBA" id="ARBA00022884"/>
    </source>
</evidence>
<dbReference type="SMART" id="SM00360">
    <property type="entry name" value="RRM"/>
    <property type="match status" value="1"/>
</dbReference>
<dbReference type="InterPro" id="IPR012677">
    <property type="entry name" value="Nucleotide-bd_a/b_plait_sf"/>
</dbReference>
<accession>A0A2C6K0F2</accession>
<dbReference type="CDD" id="cd12400">
    <property type="entry name" value="RRM_Nop6"/>
    <property type="match status" value="1"/>
</dbReference>
<dbReference type="GO" id="GO:0005730">
    <property type="term" value="C:nucleolus"/>
    <property type="evidence" value="ECO:0007669"/>
    <property type="project" value="TreeGrafter"/>
</dbReference>
<feature type="domain" description="RRM" evidence="4">
    <location>
        <begin position="118"/>
        <end position="197"/>
    </location>
</feature>
<dbReference type="PROSITE" id="PS50102">
    <property type="entry name" value="RRM"/>
    <property type="match status" value="1"/>
</dbReference>
<feature type="region of interest" description="Disordered" evidence="3">
    <location>
        <begin position="1"/>
        <end position="88"/>
    </location>
</feature>
<dbReference type="OrthoDB" id="4726at2759"/>
<dbReference type="Gene3D" id="3.30.70.330">
    <property type="match status" value="1"/>
</dbReference>
<keyword evidence="1 2" id="KW-0694">RNA-binding</keyword>
<dbReference type="VEuPathDB" id="ToxoDB:CSUI_006455"/>
<feature type="compositionally biased region" description="Basic residues" evidence="3">
    <location>
        <begin position="214"/>
        <end position="224"/>
    </location>
</feature>
<keyword evidence="6" id="KW-1185">Reference proteome</keyword>
<gene>
    <name evidence="5" type="ORF">CSUI_006455</name>
</gene>
<sequence length="254" mass="27557">MKRSLKLLKTVPSQSAGGSRERTVTRVLHTNTPTKQRKQPPGSGSAGHVNQKIQKVHESSVAPSSKEIIASEPRIPQESTAAAGPGSVHLAGKGLGLTNKTRGAANGADQGKADAPRFILFVGSLPLDTTPEQLKAFFKNKLQPRIIGVRMLTHKKTDKPKGCAFVEFDCREALKIALNYHHRELNGRKVNIELSAGGGGNSKKRREKIERKNAKLKQQRRKTFKATSKPRSEPGGQKSSIAAAGKPKRGNKDR</sequence>
<protein>
    <submittedName>
        <fullName evidence="5">Rna recognition motif-containing protein</fullName>
    </submittedName>
</protein>
<dbReference type="PANTHER" id="PTHR23236:SF51">
    <property type="entry name" value="NUCLEOLAR PROTEIN 6"/>
    <property type="match status" value="1"/>
</dbReference>
<dbReference type="GO" id="GO:0019843">
    <property type="term" value="F:rRNA binding"/>
    <property type="evidence" value="ECO:0007669"/>
    <property type="project" value="TreeGrafter"/>
</dbReference>
<reference evidence="5 6" key="1">
    <citation type="journal article" date="2017" name="Int. J. Parasitol.">
        <title>The genome of the protozoan parasite Cystoisospora suis and a reverse vaccinology approach to identify vaccine candidates.</title>
        <authorList>
            <person name="Palmieri N."/>
            <person name="Shrestha A."/>
            <person name="Ruttkowski B."/>
            <person name="Beck T."/>
            <person name="Vogl C."/>
            <person name="Tomley F."/>
            <person name="Blake D.P."/>
            <person name="Joachim A."/>
        </authorList>
    </citation>
    <scope>NUCLEOTIDE SEQUENCE [LARGE SCALE GENOMIC DNA]</scope>
    <source>
        <strain evidence="5 6">Wien I</strain>
    </source>
</reference>
<name>A0A2C6K0F2_9APIC</name>
<dbReference type="GeneID" id="94429825"/>
<evidence type="ECO:0000256" key="2">
    <source>
        <dbReference type="PROSITE-ProRule" id="PRU00176"/>
    </source>
</evidence>
<evidence type="ECO:0000256" key="3">
    <source>
        <dbReference type="SAM" id="MobiDB-lite"/>
    </source>
</evidence>
<feature type="region of interest" description="Disordered" evidence="3">
    <location>
        <begin position="192"/>
        <end position="254"/>
    </location>
</feature>
<dbReference type="InterPro" id="IPR035979">
    <property type="entry name" value="RBD_domain_sf"/>
</dbReference>
<dbReference type="EMBL" id="MIGC01003267">
    <property type="protein sequence ID" value="PHJ19711.1"/>
    <property type="molecule type" value="Genomic_DNA"/>
</dbReference>
<dbReference type="AlphaFoldDB" id="A0A2C6K0F2"/>
<dbReference type="InterPro" id="IPR000504">
    <property type="entry name" value="RRM_dom"/>
</dbReference>
<dbReference type="Pfam" id="PF00076">
    <property type="entry name" value="RRM_1"/>
    <property type="match status" value="1"/>
</dbReference>
<organism evidence="5 6">
    <name type="scientific">Cystoisospora suis</name>
    <dbReference type="NCBI Taxonomy" id="483139"/>
    <lineage>
        <taxon>Eukaryota</taxon>
        <taxon>Sar</taxon>
        <taxon>Alveolata</taxon>
        <taxon>Apicomplexa</taxon>
        <taxon>Conoidasida</taxon>
        <taxon>Coccidia</taxon>
        <taxon>Eucoccidiorida</taxon>
        <taxon>Eimeriorina</taxon>
        <taxon>Sarcocystidae</taxon>
        <taxon>Cystoisospora</taxon>
    </lineage>
</organism>
<dbReference type="GO" id="GO:0042274">
    <property type="term" value="P:ribosomal small subunit biogenesis"/>
    <property type="evidence" value="ECO:0007669"/>
    <property type="project" value="TreeGrafter"/>
</dbReference>
<dbReference type="PANTHER" id="PTHR23236">
    <property type="entry name" value="EUKARYOTIC TRANSLATION INITIATION FACTOR 4B/4H"/>
    <property type="match status" value="1"/>
</dbReference>
<dbReference type="InterPro" id="IPR034228">
    <property type="entry name" value="Nop6_RRM"/>
</dbReference>
<dbReference type="SUPFAM" id="SSF54928">
    <property type="entry name" value="RNA-binding domain, RBD"/>
    <property type="match status" value="1"/>
</dbReference>
<comment type="caution">
    <text evidence="5">The sequence shown here is derived from an EMBL/GenBank/DDBJ whole genome shotgun (WGS) entry which is preliminary data.</text>
</comment>
<dbReference type="Proteomes" id="UP000221165">
    <property type="component" value="Unassembled WGS sequence"/>
</dbReference>
<dbReference type="RefSeq" id="XP_067921407.1">
    <property type="nucleotide sequence ID" value="XM_068066614.1"/>
</dbReference>
<evidence type="ECO:0000313" key="6">
    <source>
        <dbReference type="Proteomes" id="UP000221165"/>
    </source>
</evidence>
<proteinExistence type="predicted"/>